<dbReference type="Pfam" id="PF00497">
    <property type="entry name" value="SBP_bac_3"/>
    <property type="match status" value="1"/>
</dbReference>
<dbReference type="SMART" id="SM00062">
    <property type="entry name" value="PBPb"/>
    <property type="match status" value="1"/>
</dbReference>
<dbReference type="Proteomes" id="UP000254259">
    <property type="component" value="Plasmid CBM2636_mp"/>
</dbReference>
<keyword evidence="2" id="KW-0813">Transport</keyword>
<keyword evidence="3" id="KW-0732">Signal</keyword>
<feature type="domain" description="Solute-binding protein family 3/N-terminal" evidence="4">
    <location>
        <begin position="73"/>
        <end position="295"/>
    </location>
</feature>
<evidence type="ECO:0000256" key="3">
    <source>
        <dbReference type="ARBA" id="ARBA00022729"/>
    </source>
</evidence>
<accession>A0A9Q7V1C8</accession>
<dbReference type="InterPro" id="IPR051455">
    <property type="entry name" value="Bact_solute-bind_prot3"/>
</dbReference>
<organism evidence="5 6">
    <name type="scientific">Cupriavidus taiwanensis</name>
    <dbReference type="NCBI Taxonomy" id="164546"/>
    <lineage>
        <taxon>Bacteria</taxon>
        <taxon>Pseudomonadati</taxon>
        <taxon>Pseudomonadota</taxon>
        <taxon>Betaproteobacteria</taxon>
        <taxon>Burkholderiales</taxon>
        <taxon>Burkholderiaceae</taxon>
        <taxon>Cupriavidus</taxon>
    </lineage>
</organism>
<evidence type="ECO:0000313" key="5">
    <source>
        <dbReference type="EMBL" id="SPD68601.1"/>
    </source>
</evidence>
<dbReference type="GO" id="GO:0030288">
    <property type="term" value="C:outer membrane-bounded periplasmic space"/>
    <property type="evidence" value="ECO:0007669"/>
    <property type="project" value="TreeGrafter"/>
</dbReference>
<reference evidence="5 6" key="1">
    <citation type="submission" date="2018-01" db="EMBL/GenBank/DDBJ databases">
        <authorList>
            <person name="Clerissi C."/>
        </authorList>
    </citation>
    <scope>NUCLEOTIDE SEQUENCE [LARGE SCALE GENOMIC DNA]</scope>
    <source>
        <strain evidence="5">Cupriavidus taiwanensis SWF 66322</strain>
        <plasmid evidence="6">cbm2636_mp</plasmid>
    </source>
</reference>
<evidence type="ECO:0000313" key="6">
    <source>
        <dbReference type="Proteomes" id="UP000254259"/>
    </source>
</evidence>
<dbReference type="EMBL" id="LT984814">
    <property type="protein sequence ID" value="SPD68601.1"/>
    <property type="molecule type" value="Genomic_DNA"/>
</dbReference>
<gene>
    <name evidence="5" type="ORF">CBM2636_MP21451</name>
</gene>
<comment type="similarity">
    <text evidence="1">Belongs to the bacterial solute-binding protein 3 family.</text>
</comment>
<dbReference type="AlphaFoldDB" id="A0A9Q7V1C8"/>
<dbReference type="PANTHER" id="PTHR30085">
    <property type="entry name" value="AMINO ACID ABC TRANSPORTER PERMEASE"/>
    <property type="match status" value="1"/>
</dbReference>
<dbReference type="SUPFAM" id="SSF53850">
    <property type="entry name" value="Periplasmic binding protein-like II"/>
    <property type="match status" value="1"/>
</dbReference>
<dbReference type="InterPro" id="IPR001638">
    <property type="entry name" value="Solute-binding_3/MltF_N"/>
</dbReference>
<protein>
    <submittedName>
        <fullName evidence="5">High affinity periplasmic solute-binding protein high affinity transport system</fullName>
    </submittedName>
</protein>
<evidence type="ECO:0000256" key="1">
    <source>
        <dbReference type="ARBA" id="ARBA00010333"/>
    </source>
</evidence>
<dbReference type="GO" id="GO:0006865">
    <property type="term" value="P:amino acid transport"/>
    <property type="evidence" value="ECO:0007669"/>
    <property type="project" value="TreeGrafter"/>
</dbReference>
<geneLocation type="plasmid" evidence="6">
    <name>cbm2636_mp</name>
</geneLocation>
<keyword evidence="5" id="KW-0614">Plasmid</keyword>
<name>A0A9Q7V1C8_9BURK</name>
<evidence type="ECO:0000256" key="2">
    <source>
        <dbReference type="ARBA" id="ARBA00022448"/>
    </source>
</evidence>
<dbReference type="PANTHER" id="PTHR30085:SF6">
    <property type="entry name" value="ABC TRANSPORTER GLUTAMINE-BINDING PROTEIN GLNH"/>
    <property type="match status" value="1"/>
</dbReference>
<dbReference type="CDD" id="cd13693">
    <property type="entry name" value="PBP2_polar_AA"/>
    <property type="match status" value="1"/>
</dbReference>
<dbReference type="Gene3D" id="3.40.190.10">
    <property type="entry name" value="Periplasmic binding protein-like II"/>
    <property type="match status" value="2"/>
</dbReference>
<dbReference type="GO" id="GO:0005576">
    <property type="term" value="C:extracellular region"/>
    <property type="evidence" value="ECO:0007669"/>
    <property type="project" value="TreeGrafter"/>
</dbReference>
<sequence length="312" mass="33743">MRHGLARNLYIHIRKPSLFAGAQGDSIVSSLFLCSDMPALPFLRLAAAAALSCLTINAAWADATLDRIKQRGKVSIGVLVGGSLFGSIDPVTQQAVGWNPDLARDLAKRLGVEAELVPVQPSNRVQFLQQGKVDLLIASMEYNPERGELLGYAPTPFYRVGGTAAVSKRSGIAKWDDLRGKTVCASQGSSYVKPLQEQYGAQVRGFKTSAESLLALRGGQCVAAVHDATLIHPLVRSNADWTDYAAPIPTEILPAPSVVWTRKGETDTIAAVDKIVQEWHRTGWLIATEKRLGITPPQPLLPELQARFKNAS</sequence>
<proteinExistence type="inferred from homology"/>
<evidence type="ECO:0000259" key="4">
    <source>
        <dbReference type="SMART" id="SM00062"/>
    </source>
</evidence>